<name>F6BHV5_THEXL</name>
<evidence type="ECO:0000256" key="4">
    <source>
        <dbReference type="ARBA" id="ARBA00023139"/>
    </source>
</evidence>
<keyword evidence="5" id="KW-0449">Lipoprotein</keyword>
<keyword evidence="1" id="KW-1003">Cell membrane</keyword>
<accession>F6BHV5</accession>
<dbReference type="RefSeq" id="WP_013787375.1">
    <property type="nucleotide sequence ID" value="NC_015555.1"/>
</dbReference>
<dbReference type="InterPro" id="IPR050490">
    <property type="entry name" value="Bact_solute-bd_prot1"/>
</dbReference>
<dbReference type="STRING" id="858215.Thexy_0573"/>
<dbReference type="Proteomes" id="UP000007239">
    <property type="component" value="Chromosome"/>
</dbReference>
<dbReference type="Gene3D" id="3.40.190.10">
    <property type="entry name" value="Periplasmic binding protein-like II"/>
    <property type="match status" value="1"/>
</dbReference>
<evidence type="ECO:0000256" key="1">
    <source>
        <dbReference type="ARBA" id="ARBA00022475"/>
    </source>
</evidence>
<dbReference type="InterPro" id="IPR006059">
    <property type="entry name" value="SBP"/>
</dbReference>
<dbReference type="AlphaFoldDB" id="F6BHV5"/>
<evidence type="ECO:0000313" key="7">
    <source>
        <dbReference type="Proteomes" id="UP000007239"/>
    </source>
</evidence>
<proteinExistence type="predicted"/>
<dbReference type="Pfam" id="PF13416">
    <property type="entry name" value="SBP_bac_8"/>
    <property type="match status" value="1"/>
</dbReference>
<protein>
    <submittedName>
        <fullName evidence="6">Extracellular solute-binding protein family 1</fullName>
    </submittedName>
</protein>
<dbReference type="eggNOG" id="COG1653">
    <property type="taxonomic scope" value="Bacteria"/>
</dbReference>
<organism evidence="6 7">
    <name type="scientific">Thermoanaerobacterium xylanolyticum (strain ATCC 49914 / DSM 7097 / LX-11)</name>
    <dbReference type="NCBI Taxonomy" id="858215"/>
    <lineage>
        <taxon>Bacteria</taxon>
        <taxon>Bacillati</taxon>
        <taxon>Bacillota</taxon>
        <taxon>Clostridia</taxon>
        <taxon>Thermoanaerobacterales</taxon>
        <taxon>Thermoanaerobacteraceae</taxon>
        <taxon>Thermoanaerobacterium</taxon>
    </lineage>
</organism>
<dbReference type="PANTHER" id="PTHR43649:SF33">
    <property type="entry name" value="POLYGALACTURONAN_RHAMNOGALACTURONAN-BINDING PROTEIN YTCQ"/>
    <property type="match status" value="1"/>
</dbReference>
<sequence>MKKPFTLFLILLIVAFLVTWPYYMYLYETGKINFTQTDDEDYRGIITFCDFPHWSVDDPIGFNFIKKKIQDFEYLHPGVIIEFEPIKNGNFYYDVNDIIGNSKPDIIPITSDSPFIYNDKLEPLNKYLDKSYKNLLKEDVLNRFIYNNSVYGIPLGMYTSILYINSDLFSKKEVEVPQNGEWSYEEFTDDMTKLTYQEGKKEKKDFYGITMYMERSYNLWGFLMADGANIFDDKGMVLFKGPQAESGLKKLIELYSKGAIDPVSFSGDYGKIWDSFAVNKESAALVDESYKVQYLKYLENKNKLFQFDIVLYPEGDGDVPITMSPKIYGYGITKQSDKKKLDMAFKFVKFIVDSQENVEKIGYIPVKKDVPITDEIMKKIDMAVKYTDNIPKNWHDKNIMINKALIDGLKNKESEKVILERIQKALN</sequence>
<dbReference type="PANTHER" id="PTHR43649">
    <property type="entry name" value="ARABINOSE-BINDING PROTEIN-RELATED"/>
    <property type="match status" value="1"/>
</dbReference>
<evidence type="ECO:0000256" key="5">
    <source>
        <dbReference type="ARBA" id="ARBA00023288"/>
    </source>
</evidence>
<gene>
    <name evidence="6" type="ordered locus">Thexy_0573</name>
</gene>
<dbReference type="EMBL" id="CP002739">
    <property type="protein sequence ID" value="AEF16624.1"/>
    <property type="molecule type" value="Genomic_DNA"/>
</dbReference>
<dbReference type="SUPFAM" id="SSF53850">
    <property type="entry name" value="Periplasmic binding protein-like II"/>
    <property type="match status" value="1"/>
</dbReference>
<dbReference type="HOGENOM" id="CLU_031285_10_1_9"/>
<evidence type="ECO:0000256" key="2">
    <source>
        <dbReference type="ARBA" id="ARBA00022729"/>
    </source>
</evidence>
<keyword evidence="7" id="KW-1185">Reference proteome</keyword>
<keyword evidence="4" id="KW-0564">Palmitate</keyword>
<keyword evidence="2" id="KW-0732">Signal</keyword>
<reference evidence="6" key="1">
    <citation type="submission" date="2011-05" db="EMBL/GenBank/DDBJ databases">
        <title>Complete sequence of Thermoanaerobacterium xylanolyticum LX-11.</title>
        <authorList>
            <consortium name="US DOE Joint Genome Institute"/>
            <person name="Lucas S."/>
            <person name="Han J."/>
            <person name="Lapidus A."/>
            <person name="Cheng J.-F."/>
            <person name="Goodwin L."/>
            <person name="Pitluck S."/>
            <person name="Peters L."/>
            <person name="Mikhailova N."/>
            <person name="Lu M."/>
            <person name="Han C."/>
            <person name="Tapia R."/>
            <person name="Land M."/>
            <person name="Hauser L."/>
            <person name="Kyrpides N."/>
            <person name="Ivanova N."/>
            <person name="Pagani I."/>
            <person name="Hemme C."/>
            <person name="Woyke T."/>
        </authorList>
    </citation>
    <scope>NUCLEOTIDE SEQUENCE</scope>
    <source>
        <strain evidence="6">LX-11</strain>
    </source>
</reference>
<evidence type="ECO:0000256" key="3">
    <source>
        <dbReference type="ARBA" id="ARBA00023136"/>
    </source>
</evidence>
<keyword evidence="3" id="KW-0472">Membrane</keyword>
<evidence type="ECO:0000313" key="6">
    <source>
        <dbReference type="EMBL" id="AEF16624.1"/>
    </source>
</evidence>
<dbReference type="KEGG" id="txy:Thexy_0573"/>